<evidence type="ECO:0000313" key="1">
    <source>
        <dbReference type="EMBL" id="KAK1446249.1"/>
    </source>
</evidence>
<dbReference type="AlphaFoldDB" id="A0AAI9TY72"/>
<protein>
    <submittedName>
        <fullName evidence="1">Uncharacterized protein</fullName>
    </submittedName>
</protein>
<gene>
    <name evidence="1" type="ORF">CMEL01_10492</name>
</gene>
<comment type="caution">
    <text evidence="1">The sequence shown here is derived from an EMBL/GenBank/DDBJ whole genome shotgun (WGS) entry which is preliminary data.</text>
</comment>
<keyword evidence="2" id="KW-1185">Reference proteome</keyword>
<dbReference type="Proteomes" id="UP001239795">
    <property type="component" value="Unassembled WGS sequence"/>
</dbReference>
<evidence type="ECO:0000313" key="2">
    <source>
        <dbReference type="Proteomes" id="UP001239795"/>
    </source>
</evidence>
<name>A0AAI9TY72_9PEZI</name>
<accession>A0AAI9TY72</accession>
<organism evidence="1 2">
    <name type="scientific">Colletotrichum melonis</name>
    <dbReference type="NCBI Taxonomy" id="1209925"/>
    <lineage>
        <taxon>Eukaryota</taxon>
        <taxon>Fungi</taxon>
        <taxon>Dikarya</taxon>
        <taxon>Ascomycota</taxon>
        <taxon>Pezizomycotina</taxon>
        <taxon>Sordariomycetes</taxon>
        <taxon>Hypocreomycetidae</taxon>
        <taxon>Glomerellales</taxon>
        <taxon>Glomerellaceae</taxon>
        <taxon>Colletotrichum</taxon>
        <taxon>Colletotrichum acutatum species complex</taxon>
    </lineage>
</organism>
<reference evidence="1 2" key="1">
    <citation type="submission" date="2016-10" db="EMBL/GenBank/DDBJ databases">
        <title>The genome sequence of Colletotrichum fioriniae PJ7.</title>
        <authorList>
            <person name="Baroncelli R."/>
        </authorList>
    </citation>
    <scope>NUCLEOTIDE SEQUENCE [LARGE SCALE GENOMIC DNA]</scope>
    <source>
        <strain evidence="1">Col 31</strain>
    </source>
</reference>
<sequence length="25" mass="2781">MRKQVCVQAALLRCVHLPGTALLLF</sequence>
<proteinExistence type="predicted"/>
<dbReference type="EMBL" id="MLGG01000090">
    <property type="protein sequence ID" value="KAK1446249.1"/>
    <property type="molecule type" value="Genomic_DNA"/>
</dbReference>